<evidence type="ECO:0000313" key="1">
    <source>
        <dbReference type="EMBL" id="CAB4011550.1"/>
    </source>
</evidence>
<keyword evidence="2" id="KW-1185">Reference proteome</keyword>
<reference evidence="1" key="1">
    <citation type="submission" date="2020-04" db="EMBL/GenBank/DDBJ databases">
        <authorList>
            <person name="Alioto T."/>
            <person name="Alioto T."/>
            <person name="Gomez Garrido J."/>
        </authorList>
    </citation>
    <scope>NUCLEOTIDE SEQUENCE</scope>
    <source>
        <strain evidence="1">A484AB</strain>
    </source>
</reference>
<organism evidence="1 2">
    <name type="scientific">Paramuricea clavata</name>
    <name type="common">Red gorgonian</name>
    <name type="synonym">Violescent sea-whip</name>
    <dbReference type="NCBI Taxonomy" id="317549"/>
    <lineage>
        <taxon>Eukaryota</taxon>
        <taxon>Metazoa</taxon>
        <taxon>Cnidaria</taxon>
        <taxon>Anthozoa</taxon>
        <taxon>Octocorallia</taxon>
        <taxon>Malacalcyonacea</taxon>
        <taxon>Plexauridae</taxon>
        <taxon>Paramuricea</taxon>
    </lineage>
</organism>
<name>A0A6S7I6R4_PARCT</name>
<gene>
    <name evidence="1" type="ORF">PACLA_8A058679</name>
</gene>
<dbReference type="AlphaFoldDB" id="A0A6S7I6R4"/>
<evidence type="ECO:0000313" key="2">
    <source>
        <dbReference type="Proteomes" id="UP001152795"/>
    </source>
</evidence>
<sequence length="139" mass="16848">MGSKIIAAYDDDYKKYYPENWSGITLEEQQNLFDHMLMYIVQKDLQNKCGGRLIDFDMEWVTQGVEIMDEYAHFYAGDLYTDIIFYGLDDIKWDNTCDGEYYRDTVVIKRLYNMYFEYYHNHTVTFNNVHTYMETFMEV</sequence>
<dbReference type="EMBL" id="CACRXK020007188">
    <property type="protein sequence ID" value="CAB4011550.1"/>
    <property type="molecule type" value="Genomic_DNA"/>
</dbReference>
<protein>
    <submittedName>
        <fullName evidence="1">Uncharacterized protein</fullName>
    </submittedName>
</protein>
<comment type="caution">
    <text evidence="1">The sequence shown here is derived from an EMBL/GenBank/DDBJ whole genome shotgun (WGS) entry which is preliminary data.</text>
</comment>
<proteinExistence type="predicted"/>
<dbReference type="Proteomes" id="UP001152795">
    <property type="component" value="Unassembled WGS sequence"/>
</dbReference>
<accession>A0A6S7I6R4</accession>